<evidence type="ECO:0000313" key="3">
    <source>
        <dbReference type="Proteomes" id="UP000005408"/>
    </source>
</evidence>
<evidence type="ECO:0000256" key="1">
    <source>
        <dbReference type="SAM" id="MobiDB-lite"/>
    </source>
</evidence>
<proteinExistence type="predicted"/>
<accession>A0A8W8NMC3</accession>
<reference evidence="2" key="1">
    <citation type="submission" date="2022-08" db="UniProtKB">
        <authorList>
            <consortium name="EnsemblMetazoa"/>
        </authorList>
    </citation>
    <scope>IDENTIFICATION</scope>
    <source>
        <strain evidence="2">05x7-T-G4-1.051#20</strain>
    </source>
</reference>
<sequence>MEEGREGVTGPRTPASLTHTATPDGPSQSKLLDHKMHNLITVVLLLLTGGRSTVPVGSVLMPGSTPSSPNPNLRDCLVHAGYYNVTDSPAHYNNDFARAVHRWCSVYEAVLPCAESSAKSNPLRSPSDWFFSLIFNSSIANHTSSTICQKLSKFGRKLRCMRKAQELRALRCVDSLTKPIKKALMKIYLTNMSMVDLAQKASCLISAATATCFREKVSSCRAYLRDYIGAYNLIFGGKCIAFLRSRDKNETTTDDALTPQSLDQEWMTTIQNLVNEGNKLKIYQRNESRRGDIISEVTDIPSTPTALTTPGFIFTDLGITRASVKHTQTTASVSMGTKSTSRFIFDSKGRDLFQTSTAQVSVQGPSTADSGDSGDTPTGFGGSIDNVASRDGSSGGEMINAQHIALLSIITVSVVLFGY</sequence>
<feature type="compositionally biased region" description="Polar residues" evidence="1">
    <location>
        <begin position="15"/>
        <end position="28"/>
    </location>
</feature>
<dbReference type="AlphaFoldDB" id="A0A8W8NMC3"/>
<feature type="region of interest" description="Disordered" evidence="1">
    <location>
        <begin position="1"/>
        <end position="28"/>
    </location>
</feature>
<feature type="compositionally biased region" description="Polar residues" evidence="1">
    <location>
        <begin position="357"/>
        <end position="376"/>
    </location>
</feature>
<dbReference type="Proteomes" id="UP000005408">
    <property type="component" value="Unassembled WGS sequence"/>
</dbReference>
<name>A0A8W8NMC3_MAGGI</name>
<keyword evidence="3" id="KW-1185">Reference proteome</keyword>
<dbReference type="OrthoDB" id="10398630at2759"/>
<organism evidence="2 3">
    <name type="scientific">Magallana gigas</name>
    <name type="common">Pacific oyster</name>
    <name type="synonym">Crassostrea gigas</name>
    <dbReference type="NCBI Taxonomy" id="29159"/>
    <lineage>
        <taxon>Eukaryota</taxon>
        <taxon>Metazoa</taxon>
        <taxon>Spiralia</taxon>
        <taxon>Lophotrochozoa</taxon>
        <taxon>Mollusca</taxon>
        <taxon>Bivalvia</taxon>
        <taxon>Autobranchia</taxon>
        <taxon>Pteriomorphia</taxon>
        <taxon>Ostreida</taxon>
        <taxon>Ostreoidea</taxon>
        <taxon>Ostreidae</taxon>
        <taxon>Magallana</taxon>
    </lineage>
</organism>
<dbReference type="EnsemblMetazoa" id="G6884.1">
    <property type="protein sequence ID" value="G6884.1:cds"/>
    <property type="gene ID" value="G6884"/>
</dbReference>
<evidence type="ECO:0000313" key="2">
    <source>
        <dbReference type="EnsemblMetazoa" id="G6884.1:cds"/>
    </source>
</evidence>
<protein>
    <submittedName>
        <fullName evidence="2">Uncharacterized protein</fullName>
    </submittedName>
</protein>
<feature type="region of interest" description="Disordered" evidence="1">
    <location>
        <begin position="357"/>
        <end position="393"/>
    </location>
</feature>